<dbReference type="InterPro" id="IPR005358">
    <property type="entry name" value="Puta_zinc/iron-chelating_dom"/>
</dbReference>
<proteinExistence type="predicted"/>
<dbReference type="STRING" id="366522.GCA_001548055_01277"/>
<sequence length="126" mass="14540">MAELMRCNAYPYAFDPSACETCQGNCCIGESGYIWVSTEEIEAIAAKLSLSKALFINNYLNKIRYRFTIKEVVHESGYACIFFDSHRKQCGIYEVRPKQCRTFPFWEHFKDNMNEVVSECPGIIPL</sequence>
<organism evidence="1 2">
    <name type="scientific">Sulfurospirillum cavolei</name>
    <dbReference type="NCBI Taxonomy" id="366522"/>
    <lineage>
        <taxon>Bacteria</taxon>
        <taxon>Pseudomonadati</taxon>
        <taxon>Campylobacterota</taxon>
        <taxon>Epsilonproteobacteria</taxon>
        <taxon>Campylobacterales</taxon>
        <taxon>Sulfurospirillaceae</taxon>
        <taxon>Sulfurospirillum</taxon>
    </lineage>
</organism>
<evidence type="ECO:0000313" key="2">
    <source>
        <dbReference type="Proteomes" id="UP000231638"/>
    </source>
</evidence>
<protein>
    <submittedName>
        <fullName evidence="1">YkgJ family cysteine cluster protein</fullName>
    </submittedName>
</protein>
<comment type="caution">
    <text evidence="1">The sequence shown here is derived from an EMBL/GenBank/DDBJ whole genome shotgun (WGS) entry which is preliminary data.</text>
</comment>
<gene>
    <name evidence="1" type="ORF">CFH80_07635</name>
</gene>
<accession>A0A2D3W3F4</accession>
<dbReference type="PANTHER" id="PTHR35866:SF1">
    <property type="entry name" value="YKGJ FAMILY CYSTEINE CLUSTER PROTEIN"/>
    <property type="match status" value="1"/>
</dbReference>
<evidence type="ECO:0000313" key="1">
    <source>
        <dbReference type="EMBL" id="DAB35922.1"/>
    </source>
</evidence>
<name>A0A2D3W3F4_9BACT</name>
<dbReference type="PANTHER" id="PTHR35866">
    <property type="entry name" value="PUTATIVE-RELATED"/>
    <property type="match status" value="1"/>
</dbReference>
<dbReference type="Proteomes" id="UP000231638">
    <property type="component" value="Unassembled WGS sequence"/>
</dbReference>
<dbReference type="AlphaFoldDB" id="A0A2D3W3F4"/>
<dbReference type="Pfam" id="PF03692">
    <property type="entry name" value="CxxCxxCC"/>
    <property type="match status" value="1"/>
</dbReference>
<dbReference type="EMBL" id="DLUG01000199">
    <property type="protein sequence ID" value="DAB35922.1"/>
    <property type="molecule type" value="Genomic_DNA"/>
</dbReference>
<reference evidence="1 2" key="1">
    <citation type="journal article" date="2017" name="Front. Microbiol.">
        <title>Comparative Genomic Analysis of the Class Epsilonproteobacteria and Proposed Reclassification to Epsilonbacteraeota (phyl. nov.).</title>
        <authorList>
            <person name="Waite D.W."/>
            <person name="Vanwonterghem I."/>
            <person name="Rinke C."/>
            <person name="Parks D.H."/>
            <person name="Zhang Y."/>
            <person name="Takai K."/>
            <person name="Sievert S.M."/>
            <person name="Simon J."/>
            <person name="Campbell B.J."/>
            <person name="Hanson T.E."/>
            <person name="Woyke T."/>
            <person name="Klotz M.G."/>
            <person name="Hugenholtz P."/>
        </authorList>
    </citation>
    <scope>NUCLEOTIDE SEQUENCE [LARGE SCALE GENOMIC DNA]</scope>
    <source>
        <strain evidence="1">UBA11420</strain>
    </source>
</reference>